<dbReference type="InterPro" id="IPR003337">
    <property type="entry name" value="Trehalose_PPase"/>
</dbReference>
<dbReference type="InterPro" id="IPR044651">
    <property type="entry name" value="OTSB-like"/>
</dbReference>
<gene>
    <name evidence="4" type="ORF">QFZ46_003445</name>
</gene>
<comment type="similarity">
    <text evidence="3">Belongs to the trehalose phosphatase family.</text>
</comment>
<accession>A0ABU0PD78</accession>
<sequence>MTRTWNPGSADDALKAIAATERLVVALDFDGTASPLIAEPMAARALPEVKTQLDRLAALPDTFIAYVSGRSMHDLQEITEHTADSLVALAGSHGAQYWFPGVGDADAPGVETEEGAREALWAAAQPIVDRYENVRLEPKTFGMGIHTRQATPEVEAAAFAEIDALVAERFPHWRRRAGHRVLEFSSRAEGKDAAMSALREHFDATGILFAGDDVTDEDAMRALQPGDLGVRVGPGESAADLRVENPQQMAALLEALVAERAAGRE</sequence>
<dbReference type="RefSeq" id="WP_307363438.1">
    <property type="nucleotide sequence ID" value="NZ_JAUSXK010000001.1"/>
</dbReference>
<dbReference type="PANTHER" id="PTHR43768:SF3">
    <property type="entry name" value="TREHALOSE 6-PHOSPHATE PHOSPHATASE"/>
    <property type="match status" value="1"/>
</dbReference>
<evidence type="ECO:0000256" key="3">
    <source>
        <dbReference type="RuleBase" id="RU361117"/>
    </source>
</evidence>
<dbReference type="EMBL" id="JAUSXK010000001">
    <property type="protein sequence ID" value="MDQ0645285.1"/>
    <property type="molecule type" value="Genomic_DNA"/>
</dbReference>
<dbReference type="EC" id="3.1.3.12" evidence="3"/>
<evidence type="ECO:0000313" key="4">
    <source>
        <dbReference type="EMBL" id="MDQ0645285.1"/>
    </source>
</evidence>
<dbReference type="Proteomes" id="UP001239085">
    <property type="component" value="Unassembled WGS sequence"/>
</dbReference>
<dbReference type="GO" id="GO:0004805">
    <property type="term" value="F:trehalose-phosphatase activity"/>
    <property type="evidence" value="ECO:0007669"/>
    <property type="project" value="UniProtKB-EC"/>
</dbReference>
<comment type="catalytic activity">
    <reaction evidence="3">
        <text>alpha,alpha-trehalose 6-phosphate + H2O = alpha,alpha-trehalose + phosphate</text>
        <dbReference type="Rhea" id="RHEA:23420"/>
        <dbReference type="ChEBI" id="CHEBI:15377"/>
        <dbReference type="ChEBI" id="CHEBI:16551"/>
        <dbReference type="ChEBI" id="CHEBI:43474"/>
        <dbReference type="ChEBI" id="CHEBI:58429"/>
        <dbReference type="EC" id="3.1.3.12"/>
    </reaction>
</comment>
<dbReference type="NCBIfam" id="TIGR00685">
    <property type="entry name" value="T6PP"/>
    <property type="match status" value="1"/>
</dbReference>
<dbReference type="Pfam" id="PF02358">
    <property type="entry name" value="Trehalose_PPase"/>
    <property type="match status" value="1"/>
</dbReference>
<dbReference type="Gene3D" id="3.40.50.1000">
    <property type="entry name" value="HAD superfamily/HAD-like"/>
    <property type="match status" value="1"/>
</dbReference>
<proteinExistence type="inferred from homology"/>
<dbReference type="InterPro" id="IPR036412">
    <property type="entry name" value="HAD-like_sf"/>
</dbReference>
<keyword evidence="1 3" id="KW-0378">Hydrolase</keyword>
<reference evidence="4 5" key="1">
    <citation type="submission" date="2023-07" db="EMBL/GenBank/DDBJ databases">
        <title>Comparative genomics of wheat-associated soil bacteria to identify genetic determinants of phenazine resistance.</title>
        <authorList>
            <person name="Mouncey N."/>
        </authorList>
    </citation>
    <scope>NUCLEOTIDE SEQUENCE [LARGE SCALE GENOMIC DNA]</scope>
    <source>
        <strain evidence="4 5">W2I7</strain>
    </source>
</reference>
<evidence type="ECO:0000256" key="1">
    <source>
        <dbReference type="ARBA" id="ARBA00022801"/>
    </source>
</evidence>
<dbReference type="Gene3D" id="3.30.70.1020">
    <property type="entry name" value="Trehalose-6-phosphate phosphatase related protein, domain 2"/>
    <property type="match status" value="1"/>
</dbReference>
<name>A0ABU0PD78_9MICO</name>
<protein>
    <recommendedName>
        <fullName evidence="3">Trehalose 6-phosphate phosphatase</fullName>
        <ecNumber evidence="3">3.1.3.12</ecNumber>
    </recommendedName>
</protein>
<keyword evidence="3" id="KW-0479">Metal-binding</keyword>
<keyword evidence="3" id="KW-0460">Magnesium</keyword>
<dbReference type="InterPro" id="IPR023214">
    <property type="entry name" value="HAD_sf"/>
</dbReference>
<keyword evidence="5" id="KW-1185">Reference proteome</keyword>
<comment type="pathway">
    <text evidence="3">Glycan biosynthesis; trehalose biosynthesis.</text>
</comment>
<evidence type="ECO:0000256" key="2">
    <source>
        <dbReference type="ARBA" id="ARBA00024179"/>
    </source>
</evidence>
<comment type="cofactor">
    <cofactor evidence="3">
        <name>Mg(2+)</name>
        <dbReference type="ChEBI" id="CHEBI:18420"/>
    </cofactor>
</comment>
<dbReference type="PANTHER" id="PTHR43768">
    <property type="entry name" value="TREHALOSE 6-PHOSPHATE PHOSPHATASE"/>
    <property type="match status" value="1"/>
</dbReference>
<comment type="function">
    <text evidence="2 3">Removes the phosphate from trehalose 6-phosphate to produce free trehalose.</text>
</comment>
<dbReference type="SUPFAM" id="SSF56784">
    <property type="entry name" value="HAD-like"/>
    <property type="match status" value="1"/>
</dbReference>
<evidence type="ECO:0000313" key="5">
    <source>
        <dbReference type="Proteomes" id="UP001239085"/>
    </source>
</evidence>
<comment type="caution">
    <text evidence="4">The sequence shown here is derived from an EMBL/GenBank/DDBJ whole genome shotgun (WGS) entry which is preliminary data.</text>
</comment>
<organism evidence="4 5">
    <name type="scientific">Microbacterium murale</name>
    <dbReference type="NCBI Taxonomy" id="1081040"/>
    <lineage>
        <taxon>Bacteria</taxon>
        <taxon>Bacillati</taxon>
        <taxon>Actinomycetota</taxon>
        <taxon>Actinomycetes</taxon>
        <taxon>Micrococcales</taxon>
        <taxon>Microbacteriaceae</taxon>
        <taxon>Microbacterium</taxon>
    </lineage>
</organism>